<dbReference type="CDD" id="cd00671">
    <property type="entry name" value="ArgRS_core"/>
    <property type="match status" value="1"/>
</dbReference>
<dbReference type="InterPro" id="IPR008909">
    <property type="entry name" value="DALR_anticod-bd"/>
</dbReference>
<evidence type="ECO:0000256" key="11">
    <source>
        <dbReference type="HAMAP-Rule" id="MF_00123"/>
    </source>
</evidence>
<sequence length="552" mass="62832">MIREELKNLIEKSIKKLQKEDVFSAFDIPEIIIEIPENNTYGDYSTNVAMVLAKVVKKSPMETAQSLESGIMNQELGIFEKIEVVKPGFINFFISEEYLQKHVAEILKQKDKFGQLKIGKSKKINVEFISANPTGPLTLGNGRGGFGGDVLANVLGKAGCEVTREYYVNDAGEQVRKLGHSILGDEEAVYKGNYILDLRKRLKEKTCPSGSAFVAEATLAKEEVMKLGKKAADLILKEMIMPTVKKMSIKFDRWFYESELYKSKEVEKNLDYLKKKKLAYEKDGALWFKSTEFGDDKDRVLIKADGEKTYLASDVAYLKNKFKRGFKKLIFIWGADHFGYIGRIKAAAEALGYGKDKIEIIIMQLVKLFENGREVRMSKRTGVYVTLDELIDEVGLDVARFFFLTRSPDSHLNFDLDLAKEQSEKNPVYYVQYAHARICSIIKKLNIKYQKSKIQIKNQNLKLLNHPSELGLIKQLIRLPEVIKETAKDYQVQRLPQYAVDLATAFHQFYCDCRVISGDKNLTQVRLGLVLATKIVLKNTLDLMSISAPEKM</sequence>
<comment type="catalytic activity">
    <reaction evidence="10 11">
        <text>tRNA(Arg) + L-arginine + ATP = L-arginyl-tRNA(Arg) + AMP + diphosphate</text>
        <dbReference type="Rhea" id="RHEA:20301"/>
        <dbReference type="Rhea" id="RHEA-COMP:9658"/>
        <dbReference type="Rhea" id="RHEA-COMP:9673"/>
        <dbReference type="ChEBI" id="CHEBI:30616"/>
        <dbReference type="ChEBI" id="CHEBI:32682"/>
        <dbReference type="ChEBI" id="CHEBI:33019"/>
        <dbReference type="ChEBI" id="CHEBI:78442"/>
        <dbReference type="ChEBI" id="CHEBI:78513"/>
        <dbReference type="ChEBI" id="CHEBI:456215"/>
        <dbReference type="EC" id="6.1.1.19"/>
    </reaction>
</comment>
<dbReference type="InterPro" id="IPR036695">
    <property type="entry name" value="Arg-tRNA-synth_N_sf"/>
</dbReference>
<dbReference type="GO" id="GO:0005737">
    <property type="term" value="C:cytoplasm"/>
    <property type="evidence" value="ECO:0007669"/>
    <property type="project" value="UniProtKB-SubCell"/>
</dbReference>
<dbReference type="Proteomes" id="UP000230273">
    <property type="component" value="Unassembled WGS sequence"/>
</dbReference>
<keyword evidence="5 11" id="KW-0436">Ligase</keyword>
<keyword evidence="7 11" id="KW-0067">ATP-binding</keyword>
<keyword evidence="9 11" id="KW-0030">Aminoacyl-tRNA synthetase</keyword>
<evidence type="ECO:0000256" key="10">
    <source>
        <dbReference type="ARBA" id="ARBA00049339"/>
    </source>
</evidence>
<evidence type="ECO:0000256" key="7">
    <source>
        <dbReference type="ARBA" id="ARBA00022840"/>
    </source>
</evidence>
<comment type="caution">
    <text evidence="15">The sequence shown here is derived from an EMBL/GenBank/DDBJ whole genome shotgun (WGS) entry which is preliminary data.</text>
</comment>
<dbReference type="FunFam" id="1.10.730.10:FF:000008">
    <property type="entry name" value="Arginine--tRNA ligase"/>
    <property type="match status" value="1"/>
</dbReference>
<keyword evidence="6 11" id="KW-0547">Nucleotide-binding</keyword>
<dbReference type="PRINTS" id="PR01038">
    <property type="entry name" value="TRNASYNTHARG"/>
</dbReference>
<accession>A0A2G9YWA2</accession>
<protein>
    <recommendedName>
        <fullName evidence="11">Arginine--tRNA ligase</fullName>
        <ecNumber evidence="11">6.1.1.19</ecNumber>
    </recommendedName>
    <alternativeName>
        <fullName evidence="11">Arginyl-tRNA synthetase</fullName>
        <shortName evidence="11">ArgRS</shortName>
    </alternativeName>
</protein>
<evidence type="ECO:0000259" key="13">
    <source>
        <dbReference type="SMART" id="SM00836"/>
    </source>
</evidence>
<dbReference type="EMBL" id="PCRP01000050">
    <property type="protein sequence ID" value="PIP23469.1"/>
    <property type="molecule type" value="Genomic_DNA"/>
</dbReference>
<name>A0A2G9YWA2_9BACT</name>
<gene>
    <name evidence="11" type="primary">argS</name>
    <name evidence="15" type="ORF">COX36_03120</name>
</gene>
<dbReference type="InterPro" id="IPR035684">
    <property type="entry name" value="ArgRS_core"/>
</dbReference>
<dbReference type="SUPFAM" id="SSF55190">
    <property type="entry name" value="Arginyl-tRNA synthetase (ArgRS), N-terminal 'additional' domain"/>
    <property type="match status" value="1"/>
</dbReference>
<dbReference type="PROSITE" id="PS00178">
    <property type="entry name" value="AA_TRNA_LIGASE_I"/>
    <property type="match status" value="1"/>
</dbReference>
<evidence type="ECO:0000256" key="9">
    <source>
        <dbReference type="ARBA" id="ARBA00023146"/>
    </source>
</evidence>
<dbReference type="FunFam" id="3.40.50.620:FF:000062">
    <property type="entry name" value="Arginine--tRNA ligase"/>
    <property type="match status" value="1"/>
</dbReference>
<dbReference type="InterPro" id="IPR014729">
    <property type="entry name" value="Rossmann-like_a/b/a_fold"/>
</dbReference>
<dbReference type="SUPFAM" id="SSF47323">
    <property type="entry name" value="Anticodon-binding domain of a subclass of class I aminoacyl-tRNA synthetases"/>
    <property type="match status" value="1"/>
</dbReference>
<dbReference type="Gene3D" id="3.40.50.620">
    <property type="entry name" value="HUPs"/>
    <property type="match status" value="1"/>
</dbReference>
<dbReference type="InterPro" id="IPR005148">
    <property type="entry name" value="Arg-tRNA-synth_N"/>
</dbReference>
<dbReference type="GO" id="GO:0005524">
    <property type="term" value="F:ATP binding"/>
    <property type="evidence" value="ECO:0007669"/>
    <property type="project" value="UniProtKB-UniRule"/>
</dbReference>
<comment type="subcellular location">
    <subcellularLocation>
        <location evidence="1 11">Cytoplasm</location>
    </subcellularLocation>
</comment>
<feature type="domain" description="DALR anticodon binding" evidence="13">
    <location>
        <begin position="431"/>
        <end position="552"/>
    </location>
</feature>
<dbReference type="EC" id="6.1.1.19" evidence="11"/>
<keyword evidence="4 11" id="KW-0963">Cytoplasm</keyword>
<dbReference type="PANTHER" id="PTHR11956">
    <property type="entry name" value="ARGINYL-TRNA SYNTHETASE"/>
    <property type="match status" value="1"/>
</dbReference>
<dbReference type="GO" id="GO:0004814">
    <property type="term" value="F:arginine-tRNA ligase activity"/>
    <property type="evidence" value="ECO:0007669"/>
    <property type="project" value="UniProtKB-UniRule"/>
</dbReference>
<organism evidence="15 16">
    <name type="scientific">Candidatus Nealsonbacteria bacterium CG23_combo_of_CG06-09_8_20_14_all_38_19</name>
    <dbReference type="NCBI Taxonomy" id="1974721"/>
    <lineage>
        <taxon>Bacteria</taxon>
        <taxon>Candidatus Nealsoniibacteriota</taxon>
    </lineage>
</organism>
<dbReference type="NCBIfam" id="TIGR00456">
    <property type="entry name" value="argS"/>
    <property type="match status" value="1"/>
</dbReference>
<evidence type="ECO:0000256" key="5">
    <source>
        <dbReference type="ARBA" id="ARBA00022598"/>
    </source>
</evidence>
<dbReference type="Pfam" id="PF03485">
    <property type="entry name" value="Arg_tRNA_synt_N"/>
    <property type="match status" value="1"/>
</dbReference>
<evidence type="ECO:0000256" key="6">
    <source>
        <dbReference type="ARBA" id="ARBA00022741"/>
    </source>
</evidence>
<dbReference type="Gene3D" id="1.10.730.10">
    <property type="entry name" value="Isoleucyl-tRNA Synthetase, Domain 1"/>
    <property type="match status" value="1"/>
</dbReference>
<proteinExistence type="inferred from homology"/>
<evidence type="ECO:0000256" key="8">
    <source>
        <dbReference type="ARBA" id="ARBA00022917"/>
    </source>
</evidence>
<dbReference type="InterPro" id="IPR001278">
    <property type="entry name" value="Arg-tRNA-ligase"/>
</dbReference>
<evidence type="ECO:0000256" key="2">
    <source>
        <dbReference type="ARBA" id="ARBA00005594"/>
    </source>
</evidence>
<reference evidence="15 16" key="1">
    <citation type="submission" date="2017-09" db="EMBL/GenBank/DDBJ databases">
        <title>Depth-based differentiation of microbial function through sediment-hosted aquifers and enrichment of novel symbionts in the deep terrestrial subsurface.</title>
        <authorList>
            <person name="Probst A.J."/>
            <person name="Ladd B."/>
            <person name="Jarett J.K."/>
            <person name="Geller-Mcgrath D.E."/>
            <person name="Sieber C.M."/>
            <person name="Emerson J.B."/>
            <person name="Anantharaman K."/>
            <person name="Thomas B.C."/>
            <person name="Malmstrom R."/>
            <person name="Stieglmeier M."/>
            <person name="Klingl A."/>
            <person name="Woyke T."/>
            <person name="Ryan C.M."/>
            <person name="Banfield J.F."/>
        </authorList>
    </citation>
    <scope>NUCLEOTIDE SEQUENCE [LARGE SCALE GENOMIC DNA]</scope>
    <source>
        <strain evidence="15">CG23_combo_of_CG06-09_8_20_14_all_38_19</strain>
    </source>
</reference>
<dbReference type="PANTHER" id="PTHR11956:SF5">
    <property type="entry name" value="ARGININE--TRNA LIGASE, CYTOPLASMIC"/>
    <property type="match status" value="1"/>
</dbReference>
<dbReference type="InterPro" id="IPR009080">
    <property type="entry name" value="tRNAsynth_Ia_anticodon-bd"/>
</dbReference>
<keyword evidence="8 11" id="KW-0648">Protein biosynthesis</keyword>
<evidence type="ECO:0000313" key="15">
    <source>
        <dbReference type="EMBL" id="PIP23469.1"/>
    </source>
</evidence>
<evidence type="ECO:0000313" key="16">
    <source>
        <dbReference type="Proteomes" id="UP000230273"/>
    </source>
</evidence>
<comment type="similarity">
    <text evidence="2 11 12">Belongs to the class-I aminoacyl-tRNA synthetase family.</text>
</comment>
<comment type="subunit">
    <text evidence="3 11">Monomer.</text>
</comment>
<feature type="domain" description="Arginyl tRNA synthetase N-terminal" evidence="14">
    <location>
        <begin position="4"/>
        <end position="94"/>
    </location>
</feature>
<dbReference type="GO" id="GO:0006420">
    <property type="term" value="P:arginyl-tRNA aminoacylation"/>
    <property type="evidence" value="ECO:0007669"/>
    <property type="project" value="UniProtKB-UniRule"/>
</dbReference>
<evidence type="ECO:0000256" key="3">
    <source>
        <dbReference type="ARBA" id="ARBA00011245"/>
    </source>
</evidence>
<dbReference type="SMART" id="SM01016">
    <property type="entry name" value="Arg_tRNA_synt_N"/>
    <property type="match status" value="1"/>
</dbReference>
<dbReference type="SMART" id="SM00836">
    <property type="entry name" value="DALR_1"/>
    <property type="match status" value="1"/>
</dbReference>
<evidence type="ECO:0000256" key="1">
    <source>
        <dbReference type="ARBA" id="ARBA00004496"/>
    </source>
</evidence>
<dbReference type="Pfam" id="PF05746">
    <property type="entry name" value="DALR_1"/>
    <property type="match status" value="1"/>
</dbReference>
<evidence type="ECO:0000256" key="12">
    <source>
        <dbReference type="RuleBase" id="RU363038"/>
    </source>
</evidence>
<dbReference type="Pfam" id="PF00750">
    <property type="entry name" value="tRNA-synt_1d"/>
    <property type="match status" value="1"/>
</dbReference>
<dbReference type="SUPFAM" id="SSF52374">
    <property type="entry name" value="Nucleotidylyl transferase"/>
    <property type="match status" value="1"/>
</dbReference>
<feature type="short sequence motif" description="'HIGH' region" evidence="11">
    <location>
        <begin position="131"/>
        <end position="141"/>
    </location>
</feature>
<evidence type="ECO:0000259" key="14">
    <source>
        <dbReference type="SMART" id="SM01016"/>
    </source>
</evidence>
<dbReference type="AlphaFoldDB" id="A0A2G9YWA2"/>
<dbReference type="InterPro" id="IPR001412">
    <property type="entry name" value="aa-tRNA-synth_I_CS"/>
</dbReference>
<dbReference type="Gene3D" id="3.30.1360.70">
    <property type="entry name" value="Arginyl tRNA synthetase N-terminal domain"/>
    <property type="match status" value="1"/>
</dbReference>
<evidence type="ECO:0000256" key="4">
    <source>
        <dbReference type="ARBA" id="ARBA00022490"/>
    </source>
</evidence>
<dbReference type="HAMAP" id="MF_00123">
    <property type="entry name" value="Arg_tRNA_synth"/>
    <property type="match status" value="1"/>
</dbReference>